<keyword evidence="6" id="KW-0378">Hydrolase</keyword>
<dbReference type="InterPro" id="IPR006085">
    <property type="entry name" value="XPG_DNA_repair_N"/>
</dbReference>
<comment type="similarity">
    <text evidence="9">Belongs to the XPG/RAD2 endonuclease family. GEN subfamily.</text>
</comment>
<dbReference type="FunFam" id="1.10.150.20:FF:000030">
    <property type="entry name" value="Flap endonuclease GEN-like 1"/>
    <property type="match status" value="1"/>
</dbReference>
<dbReference type="InterPro" id="IPR006086">
    <property type="entry name" value="XPG-I_dom"/>
</dbReference>
<dbReference type="GO" id="GO:0046872">
    <property type="term" value="F:metal ion binding"/>
    <property type="evidence" value="ECO:0007669"/>
    <property type="project" value="UniProtKB-KW"/>
</dbReference>
<evidence type="ECO:0000256" key="5">
    <source>
        <dbReference type="ARBA" id="ARBA00022763"/>
    </source>
</evidence>
<evidence type="ECO:0000259" key="10">
    <source>
        <dbReference type="SMART" id="SM00484"/>
    </source>
</evidence>
<sequence length="658" mass="73772">MGVKNLWDILECCKQTLPLQHLQNKRLCVDLSCWMVQFRNACRSPACVREKLYLRTLFHRLRALISLNCSLIFVTDGSIPAIKLAAYRRRLGTSSEATGEEPNSHVSSLRRNRGSEFSCMIKEAKALGTALGIPCLDGVEEAEAQCASLNSATLCDGCFTADSDIFLFGARTVYRDIFLGENGYVVCYDMVDIEQKLGFRRNSLITLALLLGSDYSQGVRGFGPETACQLVKSMGDDTILEKIFSGQLTFTRTAKRTKRKGEAPTCDGHAGQDLDNVQNLGKEDHESNDQFLEVVNAYLKPKCHPPDSEVVQRVCVHLPFRHFLLQQMCKMFFHWDSDKTDQYILPKIAERNLRRFANFRTTSEELGIRIPLQEMPITCPAFTIIKQRKLLGRECFEVSWQDVGRLVTSTVSADLLKSACPEKVAEFLERNAECKKQQRKPRQKKSERGVISEVDLQLQTLLLNIESENELSSNSTSTSNPVRSNKELDVIDLSTPSPPLRACKMAKCEDITSQYFSVMDLGSETDITLPERMDGGFNAFDLAACEEDVRQCTDASGVLLPSYVENSLECSGSDAIVFEKTLGCHFDVVDLSPVEQYGQKCDSKRADAVESNASKHEIGRHTDVIDIYDSESDASPEHQRKARELRLFIGSIKGDLYD</sequence>
<dbReference type="Pfam" id="PF00867">
    <property type="entry name" value="XPG_I"/>
    <property type="match status" value="1"/>
</dbReference>
<dbReference type="SMART" id="SM00484">
    <property type="entry name" value="XPGI"/>
    <property type="match status" value="1"/>
</dbReference>
<organism evidence="12">
    <name type="scientific">Anthurium amnicola</name>
    <dbReference type="NCBI Taxonomy" id="1678845"/>
    <lineage>
        <taxon>Eukaryota</taxon>
        <taxon>Viridiplantae</taxon>
        <taxon>Streptophyta</taxon>
        <taxon>Embryophyta</taxon>
        <taxon>Tracheophyta</taxon>
        <taxon>Spermatophyta</taxon>
        <taxon>Magnoliopsida</taxon>
        <taxon>Liliopsida</taxon>
        <taxon>Araceae</taxon>
        <taxon>Pothoideae</taxon>
        <taxon>Potheae</taxon>
        <taxon>Anthurium</taxon>
    </lineage>
</organism>
<dbReference type="SMART" id="SM00485">
    <property type="entry name" value="XPGN"/>
    <property type="match status" value="1"/>
</dbReference>
<dbReference type="Gene3D" id="1.10.150.20">
    <property type="entry name" value="5' to 3' exonuclease, C-terminal subdomain"/>
    <property type="match status" value="1"/>
</dbReference>
<dbReference type="InterPro" id="IPR006084">
    <property type="entry name" value="XPG/Rad2"/>
</dbReference>
<protein>
    <submittedName>
        <fullName evidence="12">Flap endonuclease GEN-like 2</fullName>
    </submittedName>
</protein>
<keyword evidence="3" id="KW-0479">Metal-binding</keyword>
<keyword evidence="4 12" id="KW-0255">Endonuclease</keyword>
<dbReference type="GO" id="GO:0003677">
    <property type="term" value="F:DNA binding"/>
    <property type="evidence" value="ECO:0007669"/>
    <property type="project" value="InterPro"/>
</dbReference>
<evidence type="ECO:0000256" key="1">
    <source>
        <dbReference type="ARBA" id="ARBA00001946"/>
    </source>
</evidence>
<dbReference type="InterPro" id="IPR008918">
    <property type="entry name" value="HhH2"/>
</dbReference>
<evidence type="ECO:0000256" key="4">
    <source>
        <dbReference type="ARBA" id="ARBA00022759"/>
    </source>
</evidence>
<evidence type="ECO:0000256" key="8">
    <source>
        <dbReference type="ARBA" id="ARBA00023204"/>
    </source>
</evidence>
<dbReference type="SMART" id="SM00279">
    <property type="entry name" value="HhH2"/>
    <property type="match status" value="1"/>
</dbReference>
<keyword evidence="8" id="KW-0234">DNA repair</keyword>
<name>A0A1D1ZCF1_9ARAE</name>
<dbReference type="AlphaFoldDB" id="A0A1D1ZCF1"/>
<comment type="cofactor">
    <cofactor evidence="1">
        <name>Mg(2+)</name>
        <dbReference type="ChEBI" id="CHEBI:18420"/>
    </cofactor>
</comment>
<dbReference type="Gene3D" id="3.40.50.1010">
    <property type="entry name" value="5'-nuclease"/>
    <property type="match status" value="1"/>
</dbReference>
<evidence type="ECO:0000259" key="11">
    <source>
        <dbReference type="SMART" id="SM00485"/>
    </source>
</evidence>
<evidence type="ECO:0000256" key="9">
    <source>
        <dbReference type="ARBA" id="ARBA00038112"/>
    </source>
</evidence>
<feature type="domain" description="XPG N-terminal" evidence="11">
    <location>
        <begin position="1"/>
        <end position="97"/>
    </location>
</feature>
<keyword evidence="7" id="KW-0460">Magnesium</keyword>
<evidence type="ECO:0000256" key="2">
    <source>
        <dbReference type="ARBA" id="ARBA00022722"/>
    </source>
</evidence>
<dbReference type="CDD" id="cd09869">
    <property type="entry name" value="PIN_GEN1"/>
    <property type="match status" value="1"/>
</dbReference>
<dbReference type="GO" id="GO:0006281">
    <property type="term" value="P:DNA repair"/>
    <property type="evidence" value="ECO:0007669"/>
    <property type="project" value="UniProtKB-KW"/>
</dbReference>
<evidence type="ECO:0000313" key="12">
    <source>
        <dbReference type="EMBL" id="JAT64598.1"/>
    </source>
</evidence>
<evidence type="ECO:0000256" key="6">
    <source>
        <dbReference type="ARBA" id="ARBA00022801"/>
    </source>
</evidence>
<dbReference type="Pfam" id="PF00752">
    <property type="entry name" value="XPG_N"/>
    <property type="match status" value="1"/>
</dbReference>
<keyword evidence="2" id="KW-0540">Nuclease</keyword>
<dbReference type="PRINTS" id="PR00853">
    <property type="entry name" value="XPGRADSUPER"/>
</dbReference>
<dbReference type="InterPro" id="IPR029060">
    <property type="entry name" value="PIN-like_dom_sf"/>
</dbReference>
<dbReference type="SUPFAM" id="SSF47807">
    <property type="entry name" value="5' to 3' exonuclease, C-terminal subdomain"/>
    <property type="match status" value="1"/>
</dbReference>
<dbReference type="PANTHER" id="PTHR11081">
    <property type="entry name" value="FLAP ENDONUCLEASE FAMILY MEMBER"/>
    <property type="match status" value="1"/>
</dbReference>
<proteinExistence type="inferred from homology"/>
<evidence type="ECO:0000256" key="7">
    <source>
        <dbReference type="ARBA" id="ARBA00022842"/>
    </source>
</evidence>
<dbReference type="CDD" id="cd09900">
    <property type="entry name" value="H3TH_XPG-like"/>
    <property type="match status" value="1"/>
</dbReference>
<evidence type="ECO:0000256" key="3">
    <source>
        <dbReference type="ARBA" id="ARBA00022723"/>
    </source>
</evidence>
<dbReference type="Pfam" id="PF25386">
    <property type="entry name" value="Chromo_SEND1"/>
    <property type="match status" value="1"/>
</dbReference>
<dbReference type="EMBL" id="GDJX01003338">
    <property type="protein sequence ID" value="JAT64598.1"/>
    <property type="molecule type" value="Transcribed_RNA"/>
</dbReference>
<dbReference type="SUPFAM" id="SSF88723">
    <property type="entry name" value="PIN domain-like"/>
    <property type="match status" value="1"/>
</dbReference>
<dbReference type="GO" id="GO:0017108">
    <property type="term" value="F:5'-flap endonuclease activity"/>
    <property type="evidence" value="ECO:0007669"/>
    <property type="project" value="TreeGrafter"/>
</dbReference>
<gene>
    <name evidence="12" type="primary">SEND1_5</name>
    <name evidence="12" type="ORF">g.54454</name>
</gene>
<keyword evidence="5" id="KW-0227">DNA damage</keyword>
<feature type="domain" description="XPG-I" evidence="10">
    <location>
        <begin position="129"/>
        <end position="199"/>
    </location>
</feature>
<reference evidence="12" key="1">
    <citation type="submission" date="2015-07" db="EMBL/GenBank/DDBJ databases">
        <title>Transcriptome Assembly of Anthurium amnicola.</title>
        <authorList>
            <person name="Suzuki J."/>
        </authorList>
    </citation>
    <scope>NUCLEOTIDE SEQUENCE</scope>
</reference>
<dbReference type="InterPro" id="IPR057340">
    <property type="entry name" value="Chromo_SEND1"/>
</dbReference>
<dbReference type="InterPro" id="IPR036279">
    <property type="entry name" value="5-3_exonuclease_C_sf"/>
</dbReference>
<accession>A0A1D1ZCF1</accession>
<dbReference type="PANTHER" id="PTHR11081:SF54">
    <property type="entry name" value="SINGLE-STRAND DNA ENDONUCLEASE 1"/>
    <property type="match status" value="1"/>
</dbReference>